<evidence type="ECO:0000313" key="1">
    <source>
        <dbReference type="EMBL" id="BAY70260.1"/>
    </source>
</evidence>
<dbReference type="AlphaFoldDB" id="A0A1Z4KMN2"/>
<organism evidence="1 2">
    <name type="scientific">Trichormus variabilis NIES-23</name>
    <dbReference type="NCBI Taxonomy" id="1973479"/>
    <lineage>
        <taxon>Bacteria</taxon>
        <taxon>Bacillati</taxon>
        <taxon>Cyanobacteriota</taxon>
        <taxon>Cyanophyceae</taxon>
        <taxon>Nostocales</taxon>
        <taxon>Nostocaceae</taxon>
        <taxon>Trichormus</taxon>
    </lineage>
</organism>
<dbReference type="EMBL" id="AP018216">
    <property type="protein sequence ID" value="BAY70260.1"/>
    <property type="molecule type" value="Genomic_DNA"/>
</dbReference>
<dbReference type="Proteomes" id="UP000217507">
    <property type="component" value="Chromosome"/>
</dbReference>
<evidence type="ECO:0000313" key="2">
    <source>
        <dbReference type="Proteomes" id="UP000217507"/>
    </source>
</evidence>
<reference evidence="1 2" key="1">
    <citation type="submission" date="2017-06" db="EMBL/GenBank/DDBJ databases">
        <title>Genome sequencing of cyanobaciteial culture collection at National Institute for Environmental Studies (NIES).</title>
        <authorList>
            <person name="Hirose Y."/>
            <person name="Shimura Y."/>
            <person name="Fujisawa T."/>
            <person name="Nakamura Y."/>
            <person name="Kawachi M."/>
        </authorList>
    </citation>
    <scope>NUCLEOTIDE SEQUENCE [LARGE SCALE GENOMIC DNA]</scope>
    <source>
        <strain evidence="1 2">NIES-23</strain>
    </source>
</reference>
<gene>
    <name evidence="1" type="ORF">NIES23_30620</name>
</gene>
<proteinExistence type="predicted"/>
<name>A0A1Z4KMN2_ANAVA</name>
<protein>
    <submittedName>
        <fullName evidence="1">Uncharacterized protein</fullName>
    </submittedName>
</protein>
<sequence length="46" mass="5224">MRKSQYIAELRVLLAIAGRSARAELITNRFALSSQDVCEIKNKLVF</sequence>
<accession>A0A1Z4KMN2</accession>